<name>A0A3G5A0A0_9VIRU</name>
<evidence type="ECO:0008006" key="2">
    <source>
        <dbReference type="Google" id="ProtNLM"/>
    </source>
</evidence>
<protein>
    <recommendedName>
        <fullName evidence="2">BTB domain-containing protein</fullName>
    </recommendedName>
</protein>
<dbReference type="Gene3D" id="3.30.710.10">
    <property type="entry name" value="Potassium Channel Kv1.1, Chain A"/>
    <property type="match status" value="1"/>
</dbReference>
<reference evidence="1" key="1">
    <citation type="submission" date="2018-10" db="EMBL/GenBank/DDBJ databases">
        <title>Hidden diversity of soil giant viruses.</title>
        <authorList>
            <person name="Schulz F."/>
            <person name="Alteio L."/>
            <person name="Goudeau D."/>
            <person name="Ryan E.M."/>
            <person name="Malmstrom R.R."/>
            <person name="Blanchard J."/>
            <person name="Woyke T."/>
        </authorList>
    </citation>
    <scope>NUCLEOTIDE SEQUENCE</scope>
    <source>
        <strain evidence="1">FNV1</strain>
    </source>
</reference>
<proteinExistence type="predicted"/>
<dbReference type="InterPro" id="IPR011333">
    <property type="entry name" value="SKP1/BTB/POZ_sf"/>
</dbReference>
<evidence type="ECO:0000313" key="1">
    <source>
        <dbReference type="EMBL" id="AYV78999.1"/>
    </source>
</evidence>
<gene>
    <name evidence="1" type="ORF">Faunusvirus1_19</name>
</gene>
<organism evidence="1">
    <name type="scientific">Faunusvirus sp</name>
    <dbReference type="NCBI Taxonomy" id="2487766"/>
    <lineage>
        <taxon>Viruses</taxon>
        <taxon>Varidnaviria</taxon>
        <taxon>Bamfordvirae</taxon>
        <taxon>Nucleocytoviricota</taxon>
        <taxon>Megaviricetes</taxon>
        <taxon>Imitervirales</taxon>
        <taxon>Mimiviridae</taxon>
    </lineage>
</organism>
<accession>A0A3G5A0A0</accession>
<sequence>MSKRKREGHEGHGGHGDDYIGDILVKLKLLFESNTGDVKIQICNADGEIQYITVMSEILKTHSNILDFISDDVIDMTEFNDVIVMKFLRYIYYRDVDDIDDLTKLNDTLKLLDIATPYNCQQLTADITTTISKLVDENSLQQILTECAKFPDITADIRSVCTKLVTDRCKNIRCEDQRSQEYYRYCCLHKYKVGKTPYYCRSGHFMKRSCVHYTVENIPLPDKLDDVLTNECCLHGHKSRSMDKILDKQKLLELPDSTKIELFNELAKTDLF</sequence>
<dbReference type="EMBL" id="MK072132">
    <property type="protein sequence ID" value="AYV78999.1"/>
    <property type="molecule type" value="Genomic_DNA"/>
</dbReference>